<feature type="domain" description="Ketoreductase" evidence="4">
    <location>
        <begin position="7"/>
        <end position="194"/>
    </location>
</feature>
<dbReference type="AlphaFoldDB" id="A0A318JRT2"/>
<evidence type="ECO:0000259" key="4">
    <source>
        <dbReference type="SMART" id="SM00822"/>
    </source>
</evidence>
<dbReference type="PRINTS" id="PR00081">
    <property type="entry name" value="GDHRDH"/>
</dbReference>
<evidence type="ECO:0000256" key="2">
    <source>
        <dbReference type="ARBA" id="ARBA00023002"/>
    </source>
</evidence>
<dbReference type="InterPro" id="IPR057326">
    <property type="entry name" value="KR_dom"/>
</dbReference>
<name>A0A318JRT2_9NOCA</name>
<evidence type="ECO:0000256" key="3">
    <source>
        <dbReference type="RuleBase" id="RU000363"/>
    </source>
</evidence>
<dbReference type="EMBL" id="QJKF01000017">
    <property type="protein sequence ID" value="PXX57666.1"/>
    <property type="molecule type" value="Genomic_DNA"/>
</dbReference>
<evidence type="ECO:0000256" key="1">
    <source>
        <dbReference type="ARBA" id="ARBA00006484"/>
    </source>
</evidence>
<dbReference type="PANTHER" id="PTHR43391">
    <property type="entry name" value="RETINOL DEHYDROGENASE-RELATED"/>
    <property type="match status" value="1"/>
</dbReference>
<gene>
    <name evidence="5" type="ORF">DFR70_11795</name>
</gene>
<dbReference type="Pfam" id="PF00106">
    <property type="entry name" value="adh_short"/>
    <property type="match status" value="1"/>
</dbReference>
<dbReference type="GO" id="GO:0016491">
    <property type="term" value="F:oxidoreductase activity"/>
    <property type="evidence" value="ECO:0007669"/>
    <property type="project" value="UniProtKB-KW"/>
</dbReference>
<dbReference type="Proteomes" id="UP000247569">
    <property type="component" value="Unassembled WGS sequence"/>
</dbReference>
<organism evidence="5 6">
    <name type="scientific">Nocardia tenerifensis</name>
    <dbReference type="NCBI Taxonomy" id="228006"/>
    <lineage>
        <taxon>Bacteria</taxon>
        <taxon>Bacillati</taxon>
        <taxon>Actinomycetota</taxon>
        <taxon>Actinomycetes</taxon>
        <taxon>Mycobacteriales</taxon>
        <taxon>Nocardiaceae</taxon>
        <taxon>Nocardia</taxon>
    </lineage>
</organism>
<comment type="caution">
    <text evidence="5">The sequence shown here is derived from an EMBL/GenBank/DDBJ whole genome shotgun (WGS) entry which is preliminary data.</text>
</comment>
<accession>A0A318JRT2</accession>
<keyword evidence="2" id="KW-0560">Oxidoreductase</keyword>
<dbReference type="InterPro" id="IPR020904">
    <property type="entry name" value="Sc_DH/Rdtase_CS"/>
</dbReference>
<dbReference type="SMART" id="SM00822">
    <property type="entry name" value="PKS_KR"/>
    <property type="match status" value="1"/>
</dbReference>
<dbReference type="PROSITE" id="PS00061">
    <property type="entry name" value="ADH_SHORT"/>
    <property type="match status" value="1"/>
</dbReference>
<dbReference type="RefSeq" id="WP_040733204.1">
    <property type="nucleotide sequence ID" value="NZ_QJKF01000017.1"/>
</dbReference>
<proteinExistence type="inferred from homology"/>
<dbReference type="PRINTS" id="PR00080">
    <property type="entry name" value="SDRFAMILY"/>
</dbReference>
<dbReference type="InterPro" id="IPR002347">
    <property type="entry name" value="SDR_fam"/>
</dbReference>
<dbReference type="InterPro" id="IPR036291">
    <property type="entry name" value="NAD(P)-bd_dom_sf"/>
</dbReference>
<sequence length="270" mass="28173">MAYFADRVVAITGAGAGIGRELAVALARDGALLALSDKSADAVAETGRRCAALGPAPTTTTLDVTDRAAVLDHAAATFDHYGRVEALFNNAGILHVGGVADSPFSDFEHVMDVDFWGVVNGTKAFLPHLMTAERAHVVNMSSAFGLVGMAQHAPYNAAKFAVRGFTDSLRQDMRAAGGRVRVSTVYPGGVLTSIARSAVVAPGIDAAAVARRFEGHVARTSPAAAARTILRGAARGEAKVLVGLDALLVDLVTRFAGSYHERVLDMVFRS</sequence>
<dbReference type="PANTHER" id="PTHR43391:SF82">
    <property type="entry name" value="OXIDOREDUCTASE SADH-RELATED"/>
    <property type="match status" value="1"/>
</dbReference>
<keyword evidence="6" id="KW-1185">Reference proteome</keyword>
<comment type="similarity">
    <text evidence="1 3">Belongs to the short-chain dehydrogenases/reductases (SDR) family.</text>
</comment>
<dbReference type="Gene3D" id="3.40.50.720">
    <property type="entry name" value="NAD(P)-binding Rossmann-like Domain"/>
    <property type="match status" value="1"/>
</dbReference>
<evidence type="ECO:0000313" key="5">
    <source>
        <dbReference type="EMBL" id="PXX57666.1"/>
    </source>
</evidence>
<dbReference type="OrthoDB" id="9775296at2"/>
<protein>
    <submittedName>
        <fullName evidence="5">NADP-dependent 3-hydroxy acid dehydrogenase YdfG</fullName>
    </submittedName>
</protein>
<evidence type="ECO:0000313" key="6">
    <source>
        <dbReference type="Proteomes" id="UP000247569"/>
    </source>
</evidence>
<dbReference type="SUPFAM" id="SSF51735">
    <property type="entry name" value="NAD(P)-binding Rossmann-fold domains"/>
    <property type="match status" value="1"/>
</dbReference>
<reference evidence="5 6" key="1">
    <citation type="submission" date="2018-05" db="EMBL/GenBank/DDBJ databases">
        <title>Genomic Encyclopedia of Type Strains, Phase IV (KMG-IV): sequencing the most valuable type-strain genomes for metagenomic binning, comparative biology and taxonomic classification.</title>
        <authorList>
            <person name="Goeker M."/>
        </authorList>
    </citation>
    <scope>NUCLEOTIDE SEQUENCE [LARGE SCALE GENOMIC DNA]</scope>
    <source>
        <strain evidence="5 6">DSM 44704</strain>
    </source>
</reference>